<name>A0A0D7KAB5_9BURK</name>
<dbReference type="InterPro" id="IPR000326">
    <property type="entry name" value="PAP2/HPO"/>
</dbReference>
<keyword evidence="1" id="KW-0472">Membrane</keyword>
<feature type="transmembrane region" description="Helical" evidence="1">
    <location>
        <begin position="67"/>
        <end position="87"/>
    </location>
</feature>
<feature type="transmembrane region" description="Helical" evidence="1">
    <location>
        <begin position="178"/>
        <end position="196"/>
    </location>
</feature>
<keyword evidence="4" id="KW-1185">Reference proteome</keyword>
<keyword evidence="1" id="KW-1133">Transmembrane helix</keyword>
<dbReference type="InterPro" id="IPR036938">
    <property type="entry name" value="PAP2/HPO_sf"/>
</dbReference>
<proteinExistence type="predicted"/>
<dbReference type="EMBL" id="JXYQ01000040">
    <property type="protein sequence ID" value="KJA10123.1"/>
    <property type="molecule type" value="Genomic_DNA"/>
</dbReference>
<reference evidence="3 4" key="1">
    <citation type="submission" date="2014-12" db="EMBL/GenBank/DDBJ databases">
        <title>Isolation of bacteria from lake water.</title>
        <authorList>
            <person name="Sheng K.-Y."/>
            <person name="Chin P.-S."/>
            <person name="Chan K.-G."/>
            <person name="Tan G.S."/>
        </authorList>
    </citation>
    <scope>NUCLEOTIDE SEQUENCE [LARGE SCALE GENOMIC DNA]</scope>
    <source>
        <strain evidence="3 4">KY4</strain>
    </source>
</reference>
<dbReference type="STRING" id="80878.RP29_12685"/>
<dbReference type="OrthoDB" id="7348799at2"/>
<keyword evidence="1" id="KW-0812">Transmembrane</keyword>
<dbReference type="AlphaFoldDB" id="A0A0D7KAB5"/>
<dbReference type="Pfam" id="PF01569">
    <property type="entry name" value="PAP2"/>
    <property type="match status" value="1"/>
</dbReference>
<gene>
    <name evidence="3" type="ORF">RP29_12685</name>
</gene>
<comment type="caution">
    <text evidence="3">The sequence shown here is derived from an EMBL/GenBank/DDBJ whole genome shotgun (WGS) entry which is preliminary data.</text>
</comment>
<feature type="domain" description="Phosphatidic acid phosphatase type 2/haloperoxidase" evidence="2">
    <location>
        <begin position="100"/>
        <end position="222"/>
    </location>
</feature>
<organism evidence="3 4">
    <name type="scientific">Acidovorax temperans</name>
    <dbReference type="NCBI Taxonomy" id="80878"/>
    <lineage>
        <taxon>Bacteria</taxon>
        <taxon>Pseudomonadati</taxon>
        <taxon>Pseudomonadota</taxon>
        <taxon>Betaproteobacteria</taxon>
        <taxon>Burkholderiales</taxon>
        <taxon>Comamonadaceae</taxon>
        <taxon>Acidovorax</taxon>
    </lineage>
</organism>
<accession>A0A0D7KAB5</accession>
<sequence length="246" mass="26474">MQQSSLSGAQPQSISQRHTLVVTLLLLAAVVAWDAGGQDLAWANAFGTPSGFPLREHWFFVQVMHEGARRIGWLVVLALALSVWWPLGILRRLDASERLQMALSALLGLAVVSIIKNLSNTSCPWDLAEFGGVARYASHWALGVIDGGGGRCFPGGHASAGFAFVGGYFALRRKQPVAARWWLAGAVLMGLVLGGSQQVRGAHFMSHTLWTGWLCWTTGWLVDLAAVALRPRIAAFLHSTPAPVAD</sequence>
<dbReference type="PATRIC" id="fig|80878.5.peg.2304"/>
<dbReference type="Proteomes" id="UP000032566">
    <property type="component" value="Unassembled WGS sequence"/>
</dbReference>
<evidence type="ECO:0000256" key="1">
    <source>
        <dbReference type="SAM" id="Phobius"/>
    </source>
</evidence>
<evidence type="ECO:0000259" key="2">
    <source>
        <dbReference type="Pfam" id="PF01569"/>
    </source>
</evidence>
<dbReference type="RefSeq" id="WP_044399033.1">
    <property type="nucleotide sequence ID" value="NZ_JXYQ01000040.1"/>
</dbReference>
<evidence type="ECO:0000313" key="4">
    <source>
        <dbReference type="Proteomes" id="UP000032566"/>
    </source>
</evidence>
<protein>
    <submittedName>
        <fullName evidence="3">Phosphatidic acid phosphatase</fullName>
    </submittedName>
</protein>
<dbReference type="CDD" id="cd03396">
    <property type="entry name" value="PAP2_like_6"/>
    <property type="match status" value="1"/>
</dbReference>
<feature type="transmembrane region" description="Helical" evidence="1">
    <location>
        <begin position="208"/>
        <end position="229"/>
    </location>
</feature>
<evidence type="ECO:0000313" key="3">
    <source>
        <dbReference type="EMBL" id="KJA10123.1"/>
    </source>
</evidence>
<dbReference type="SUPFAM" id="SSF48317">
    <property type="entry name" value="Acid phosphatase/Vanadium-dependent haloperoxidase"/>
    <property type="match status" value="1"/>
</dbReference>